<accession>A0ABR4HDB5</accession>
<proteinExistence type="predicted"/>
<gene>
    <name evidence="1" type="ORF">BDW59DRAFT_36732</name>
</gene>
<name>A0ABR4HDB5_9EURO</name>
<protein>
    <submittedName>
        <fullName evidence="1">Uncharacterized protein</fullName>
    </submittedName>
</protein>
<reference evidence="1 2" key="1">
    <citation type="submission" date="2024-07" db="EMBL/GenBank/DDBJ databases">
        <title>Section-level genome sequencing and comparative genomics of Aspergillus sections Usti and Cavernicolus.</title>
        <authorList>
            <consortium name="Lawrence Berkeley National Laboratory"/>
            <person name="Nybo J.L."/>
            <person name="Vesth T.C."/>
            <person name="Theobald S."/>
            <person name="Frisvad J.C."/>
            <person name="Larsen T.O."/>
            <person name="Kjaerboelling I."/>
            <person name="Rothschild-Mancinelli K."/>
            <person name="Lyhne E.K."/>
            <person name="Kogle M.E."/>
            <person name="Barry K."/>
            <person name="Clum A."/>
            <person name="Na H."/>
            <person name="Ledsgaard L."/>
            <person name="Lin J."/>
            <person name="Lipzen A."/>
            <person name="Kuo A."/>
            <person name="Riley R."/>
            <person name="Mondo S."/>
            <person name="LaButti K."/>
            <person name="Haridas S."/>
            <person name="Pangalinan J."/>
            <person name="Salamov A.A."/>
            <person name="Simmons B.A."/>
            <person name="Magnuson J.K."/>
            <person name="Chen J."/>
            <person name="Drula E."/>
            <person name="Henrissat B."/>
            <person name="Wiebenga A."/>
            <person name="Lubbers R.J."/>
            <person name="Gomes A.C."/>
            <person name="Makela M.R."/>
            <person name="Stajich J."/>
            <person name="Grigoriev I.V."/>
            <person name="Mortensen U.H."/>
            <person name="De vries R.P."/>
            <person name="Baker S.E."/>
            <person name="Andersen M.R."/>
        </authorList>
    </citation>
    <scope>NUCLEOTIDE SEQUENCE [LARGE SCALE GENOMIC DNA]</scope>
    <source>
        <strain evidence="1 2">CBS 600.67</strain>
    </source>
</reference>
<dbReference type="EMBL" id="JBFXLS010000166">
    <property type="protein sequence ID" value="KAL2812772.1"/>
    <property type="molecule type" value="Genomic_DNA"/>
</dbReference>
<sequence length="228" mass="25150">MSQGKVVIQKPPPAIYHLPLLVLMYPQAWGIYKRNCVGKFNTLSIKIWYSCLSPTCEGDQAVSGRTQDAPSLPNAVTDISFADDVSAPSKALYIPPPWERDRGHPIVEVDDTSSEIAMERAKTNDSQATAATCTTRRRRTGVSLLSDTLTIERVASSVFVLGAAPSRSKKQPIEETPLSEQLALPELSSSATVGRNSQFRNMTKRDRERLGGIEYRSLKLLLKIVLCM</sequence>
<evidence type="ECO:0000313" key="1">
    <source>
        <dbReference type="EMBL" id="KAL2812772.1"/>
    </source>
</evidence>
<organism evidence="1 2">
    <name type="scientific">Aspergillus cavernicola</name>
    <dbReference type="NCBI Taxonomy" id="176166"/>
    <lineage>
        <taxon>Eukaryota</taxon>
        <taxon>Fungi</taxon>
        <taxon>Dikarya</taxon>
        <taxon>Ascomycota</taxon>
        <taxon>Pezizomycotina</taxon>
        <taxon>Eurotiomycetes</taxon>
        <taxon>Eurotiomycetidae</taxon>
        <taxon>Eurotiales</taxon>
        <taxon>Aspergillaceae</taxon>
        <taxon>Aspergillus</taxon>
        <taxon>Aspergillus subgen. Nidulantes</taxon>
    </lineage>
</organism>
<keyword evidence="2" id="KW-1185">Reference proteome</keyword>
<dbReference type="Proteomes" id="UP001610335">
    <property type="component" value="Unassembled WGS sequence"/>
</dbReference>
<comment type="caution">
    <text evidence="1">The sequence shown here is derived from an EMBL/GenBank/DDBJ whole genome shotgun (WGS) entry which is preliminary data.</text>
</comment>
<evidence type="ECO:0000313" key="2">
    <source>
        <dbReference type="Proteomes" id="UP001610335"/>
    </source>
</evidence>